<evidence type="ECO:0000256" key="3">
    <source>
        <dbReference type="ARBA" id="ARBA00022516"/>
    </source>
</evidence>
<feature type="transmembrane region" description="Helical" evidence="14">
    <location>
        <begin position="76"/>
        <end position="97"/>
    </location>
</feature>
<evidence type="ECO:0000256" key="11">
    <source>
        <dbReference type="ARBA" id="ARBA00023098"/>
    </source>
</evidence>
<evidence type="ECO:0000256" key="6">
    <source>
        <dbReference type="ARBA" id="ARBA00022824"/>
    </source>
</evidence>
<evidence type="ECO:0000313" key="17">
    <source>
        <dbReference type="Proteomes" id="UP000214688"/>
    </source>
</evidence>
<sequence length="187" mass="21586">MGLIFLYCLAFVALKGGLAAGSVWLLLVLGAGIFFVSEYTTHRFLFHRKPPKNPTLLKMMRKLHYDHHEVPNELDLLFLPVWYSIPNYSLLGLFTYWLTGDLLTAHAVVSGAIGALLYYEWVHFVAHRPIKPLTAWGRWMKKVHLWHHYKNENYWFGVSNPSIDYLLGTFQNEKGVELSPTARKLQG</sequence>
<keyword evidence="4 14" id="KW-0812">Transmembrane</keyword>
<dbReference type="AlphaFoldDB" id="A0A223D6W9"/>
<evidence type="ECO:0000256" key="13">
    <source>
        <dbReference type="ARBA" id="ARBA00023160"/>
    </source>
</evidence>
<evidence type="ECO:0000256" key="1">
    <source>
        <dbReference type="ARBA" id="ARBA00001947"/>
    </source>
</evidence>
<feature type="domain" description="Fatty acid hydroxylase" evidence="15">
    <location>
        <begin position="28"/>
        <end position="169"/>
    </location>
</feature>
<evidence type="ECO:0000256" key="2">
    <source>
        <dbReference type="ARBA" id="ARBA00004477"/>
    </source>
</evidence>
<dbReference type="PANTHER" id="PTHR12863">
    <property type="entry name" value="FATTY ACID HYDROXYLASE"/>
    <property type="match status" value="1"/>
</dbReference>
<evidence type="ECO:0000259" key="15">
    <source>
        <dbReference type="Pfam" id="PF04116"/>
    </source>
</evidence>
<keyword evidence="8" id="KW-0862">Zinc</keyword>
<evidence type="ECO:0000256" key="5">
    <source>
        <dbReference type="ARBA" id="ARBA00022723"/>
    </source>
</evidence>
<evidence type="ECO:0000313" key="16">
    <source>
        <dbReference type="EMBL" id="ASS77237.1"/>
    </source>
</evidence>
<dbReference type="GO" id="GO:0016020">
    <property type="term" value="C:membrane"/>
    <property type="evidence" value="ECO:0007669"/>
    <property type="project" value="InterPro"/>
</dbReference>
<dbReference type="InterPro" id="IPR014430">
    <property type="entry name" value="Scs7"/>
</dbReference>
<dbReference type="GO" id="GO:0006633">
    <property type="term" value="P:fatty acid biosynthetic process"/>
    <property type="evidence" value="ECO:0007669"/>
    <property type="project" value="UniProtKB-KW"/>
</dbReference>
<evidence type="ECO:0000256" key="4">
    <source>
        <dbReference type="ARBA" id="ARBA00022692"/>
    </source>
</evidence>
<organism evidence="16 17">
    <name type="scientific">Tumebacillus algifaecis</name>
    <dbReference type="NCBI Taxonomy" id="1214604"/>
    <lineage>
        <taxon>Bacteria</taxon>
        <taxon>Bacillati</taxon>
        <taxon>Bacillota</taxon>
        <taxon>Bacilli</taxon>
        <taxon>Bacillales</taxon>
        <taxon>Alicyclobacillaceae</taxon>
        <taxon>Tumebacillus</taxon>
    </lineage>
</organism>
<evidence type="ECO:0000256" key="9">
    <source>
        <dbReference type="ARBA" id="ARBA00022989"/>
    </source>
</evidence>
<accession>A0A223D6W9</accession>
<proteinExistence type="predicted"/>
<evidence type="ECO:0000256" key="8">
    <source>
        <dbReference type="ARBA" id="ARBA00022833"/>
    </source>
</evidence>
<keyword evidence="7" id="KW-0276">Fatty acid metabolism</keyword>
<evidence type="ECO:0000256" key="12">
    <source>
        <dbReference type="ARBA" id="ARBA00023136"/>
    </source>
</evidence>
<reference evidence="16 17" key="1">
    <citation type="journal article" date="2015" name="Int. J. Syst. Evol. Microbiol.">
        <title>Tumebacillus algifaecis sp. nov., isolated from decomposing algal scum.</title>
        <authorList>
            <person name="Wu Y.F."/>
            <person name="Zhang B."/>
            <person name="Xing P."/>
            <person name="Wu Q.L."/>
            <person name="Liu S.J."/>
        </authorList>
    </citation>
    <scope>NUCLEOTIDE SEQUENCE [LARGE SCALE GENOMIC DNA]</scope>
    <source>
        <strain evidence="16 17">THMBR28</strain>
    </source>
</reference>
<dbReference type="PANTHER" id="PTHR12863:SF1">
    <property type="entry name" value="FATTY ACID 2-HYDROXYLASE"/>
    <property type="match status" value="1"/>
</dbReference>
<evidence type="ECO:0000256" key="10">
    <source>
        <dbReference type="ARBA" id="ARBA00023002"/>
    </source>
</evidence>
<keyword evidence="10" id="KW-0560">Oxidoreductase</keyword>
<dbReference type="OrthoDB" id="9784228at2"/>
<comment type="subcellular location">
    <subcellularLocation>
        <location evidence="2">Endoplasmic reticulum membrane</location>
        <topology evidence="2">Multi-pass membrane protein</topology>
    </subcellularLocation>
</comment>
<dbReference type="RefSeq" id="WP_094238453.1">
    <property type="nucleotide sequence ID" value="NZ_CP022657.1"/>
</dbReference>
<dbReference type="Proteomes" id="UP000214688">
    <property type="component" value="Chromosome"/>
</dbReference>
<dbReference type="KEGG" id="tab:CIG75_14975"/>
<keyword evidence="13" id="KW-0275">Fatty acid biosynthesis</keyword>
<name>A0A223D6W9_9BACL</name>
<keyword evidence="11" id="KW-0443">Lipid metabolism</keyword>
<feature type="transmembrane region" description="Helical" evidence="14">
    <location>
        <begin position="103"/>
        <end position="121"/>
    </location>
</feature>
<dbReference type="Pfam" id="PF04116">
    <property type="entry name" value="FA_hydroxylase"/>
    <property type="match status" value="1"/>
</dbReference>
<dbReference type="GO" id="GO:0080132">
    <property type="term" value="F:fatty acid 2-hydroxylase activity"/>
    <property type="evidence" value="ECO:0007669"/>
    <property type="project" value="InterPro"/>
</dbReference>
<dbReference type="EMBL" id="CP022657">
    <property type="protein sequence ID" value="ASS77237.1"/>
    <property type="molecule type" value="Genomic_DNA"/>
</dbReference>
<keyword evidence="17" id="KW-1185">Reference proteome</keyword>
<keyword evidence="5" id="KW-0479">Metal-binding</keyword>
<evidence type="ECO:0000256" key="14">
    <source>
        <dbReference type="SAM" id="Phobius"/>
    </source>
</evidence>
<evidence type="ECO:0000256" key="7">
    <source>
        <dbReference type="ARBA" id="ARBA00022832"/>
    </source>
</evidence>
<gene>
    <name evidence="16" type="ORF">CIG75_14975</name>
</gene>
<keyword evidence="12 14" id="KW-0472">Membrane</keyword>
<keyword evidence="6" id="KW-0256">Endoplasmic reticulum</keyword>
<protein>
    <submittedName>
        <fullName evidence="16">Fatty acid hydroxylase</fullName>
    </submittedName>
</protein>
<dbReference type="GO" id="GO:0005506">
    <property type="term" value="F:iron ion binding"/>
    <property type="evidence" value="ECO:0007669"/>
    <property type="project" value="InterPro"/>
</dbReference>
<keyword evidence="9 14" id="KW-1133">Transmembrane helix</keyword>
<comment type="cofactor">
    <cofactor evidence="1">
        <name>Zn(2+)</name>
        <dbReference type="ChEBI" id="CHEBI:29105"/>
    </cofactor>
</comment>
<dbReference type="InterPro" id="IPR006694">
    <property type="entry name" value="Fatty_acid_hydroxylase"/>
</dbReference>
<keyword evidence="3" id="KW-0444">Lipid biosynthesis</keyword>